<sequence length="161" mass="18273">MEAPPIPYTSTEVGSSPQPKPGTTGVAADQTILFIIFCQIWPECRECYSFKLFILFIRGSEPTGHFIGELFRVGVASGTIGPIILAIPFETDNFIFVLLRQWRIESFWNEWSRRSSAFCIKKGDEKICQTDKDRPVLNKKATNSEKIELKLKIQIELTVLS</sequence>
<name>A0A915HL25_ROMCU</name>
<protein>
    <submittedName>
        <fullName evidence="3">Uncharacterized protein</fullName>
    </submittedName>
</protein>
<dbReference type="WBParaSite" id="nRc.2.0.1.t02673-RA">
    <property type="protein sequence ID" value="nRc.2.0.1.t02673-RA"/>
    <property type="gene ID" value="nRc.2.0.1.g02673"/>
</dbReference>
<evidence type="ECO:0000313" key="3">
    <source>
        <dbReference type="WBParaSite" id="nRc.2.0.1.t02673-RA"/>
    </source>
</evidence>
<evidence type="ECO:0000256" key="1">
    <source>
        <dbReference type="SAM" id="MobiDB-lite"/>
    </source>
</evidence>
<dbReference type="Proteomes" id="UP000887565">
    <property type="component" value="Unplaced"/>
</dbReference>
<proteinExistence type="predicted"/>
<reference evidence="3" key="1">
    <citation type="submission" date="2022-11" db="UniProtKB">
        <authorList>
            <consortium name="WormBaseParasite"/>
        </authorList>
    </citation>
    <scope>IDENTIFICATION</scope>
</reference>
<feature type="region of interest" description="Disordered" evidence="1">
    <location>
        <begin position="1"/>
        <end position="22"/>
    </location>
</feature>
<dbReference type="AlphaFoldDB" id="A0A915HL25"/>
<accession>A0A915HL25</accession>
<feature type="compositionally biased region" description="Polar residues" evidence="1">
    <location>
        <begin position="8"/>
        <end position="17"/>
    </location>
</feature>
<organism evidence="2 3">
    <name type="scientific">Romanomermis culicivorax</name>
    <name type="common">Nematode worm</name>
    <dbReference type="NCBI Taxonomy" id="13658"/>
    <lineage>
        <taxon>Eukaryota</taxon>
        <taxon>Metazoa</taxon>
        <taxon>Ecdysozoa</taxon>
        <taxon>Nematoda</taxon>
        <taxon>Enoplea</taxon>
        <taxon>Dorylaimia</taxon>
        <taxon>Mermithida</taxon>
        <taxon>Mermithoidea</taxon>
        <taxon>Mermithidae</taxon>
        <taxon>Romanomermis</taxon>
    </lineage>
</organism>
<keyword evidence="2" id="KW-1185">Reference proteome</keyword>
<evidence type="ECO:0000313" key="2">
    <source>
        <dbReference type="Proteomes" id="UP000887565"/>
    </source>
</evidence>